<organism evidence="1 2">
    <name type="scientific">Trifolium medium</name>
    <dbReference type="NCBI Taxonomy" id="97028"/>
    <lineage>
        <taxon>Eukaryota</taxon>
        <taxon>Viridiplantae</taxon>
        <taxon>Streptophyta</taxon>
        <taxon>Embryophyta</taxon>
        <taxon>Tracheophyta</taxon>
        <taxon>Spermatophyta</taxon>
        <taxon>Magnoliopsida</taxon>
        <taxon>eudicotyledons</taxon>
        <taxon>Gunneridae</taxon>
        <taxon>Pentapetalae</taxon>
        <taxon>rosids</taxon>
        <taxon>fabids</taxon>
        <taxon>Fabales</taxon>
        <taxon>Fabaceae</taxon>
        <taxon>Papilionoideae</taxon>
        <taxon>50 kb inversion clade</taxon>
        <taxon>NPAAA clade</taxon>
        <taxon>Hologalegina</taxon>
        <taxon>IRL clade</taxon>
        <taxon>Trifolieae</taxon>
        <taxon>Trifolium</taxon>
    </lineage>
</organism>
<proteinExistence type="predicted"/>
<keyword evidence="2" id="KW-1185">Reference proteome</keyword>
<protein>
    <submittedName>
        <fullName evidence="1">Uncharacterized protein</fullName>
    </submittedName>
</protein>
<sequence>TQWSEEDGLEANKNCKGFSEVISWNGRRWTWSLEEIEQGRVDAKLIMD</sequence>
<evidence type="ECO:0000313" key="2">
    <source>
        <dbReference type="Proteomes" id="UP000265520"/>
    </source>
</evidence>
<feature type="non-terminal residue" evidence="1">
    <location>
        <position position="1"/>
    </location>
</feature>
<dbReference type="AlphaFoldDB" id="A0A392MK01"/>
<evidence type="ECO:0000313" key="1">
    <source>
        <dbReference type="EMBL" id="MCH87379.1"/>
    </source>
</evidence>
<name>A0A392MK01_9FABA</name>
<accession>A0A392MK01</accession>
<reference evidence="1 2" key="1">
    <citation type="journal article" date="2018" name="Front. Plant Sci.">
        <title>Red Clover (Trifolium pratense) and Zigzag Clover (T. medium) - A Picture of Genomic Similarities and Differences.</title>
        <authorList>
            <person name="Dluhosova J."/>
            <person name="Istvanek J."/>
            <person name="Nedelnik J."/>
            <person name="Repkova J."/>
        </authorList>
    </citation>
    <scope>NUCLEOTIDE SEQUENCE [LARGE SCALE GENOMIC DNA]</scope>
    <source>
        <strain evidence="2">cv. 10/8</strain>
        <tissue evidence="1">Leaf</tissue>
    </source>
</reference>
<gene>
    <name evidence="1" type="ORF">A2U01_0008248</name>
</gene>
<dbReference type="EMBL" id="LXQA010012083">
    <property type="protein sequence ID" value="MCH87379.1"/>
    <property type="molecule type" value="Genomic_DNA"/>
</dbReference>
<dbReference type="Proteomes" id="UP000265520">
    <property type="component" value="Unassembled WGS sequence"/>
</dbReference>
<comment type="caution">
    <text evidence="1">The sequence shown here is derived from an EMBL/GenBank/DDBJ whole genome shotgun (WGS) entry which is preliminary data.</text>
</comment>